<gene>
    <name evidence="2" type="ORF">DH2020_014510</name>
</gene>
<proteinExistence type="predicted"/>
<feature type="region of interest" description="Disordered" evidence="1">
    <location>
        <begin position="1"/>
        <end position="39"/>
    </location>
</feature>
<dbReference type="PANTHER" id="PTHR31286:SF165">
    <property type="entry name" value="DUF4283 DOMAIN-CONTAINING PROTEIN"/>
    <property type="match status" value="1"/>
</dbReference>
<evidence type="ECO:0008006" key="4">
    <source>
        <dbReference type="Google" id="ProtNLM"/>
    </source>
</evidence>
<dbReference type="EMBL" id="JABTTQ020000007">
    <property type="protein sequence ID" value="KAK6151875.1"/>
    <property type="molecule type" value="Genomic_DNA"/>
</dbReference>
<name>A0ABR0X0J5_REHGL</name>
<sequence>MDDPGSSSPDGHDASDNPPPKSYANVAGSSSSQINLSFDPKNIIPTGTLENEEGQKVLRFSSSETDRLDAAWRLTLIGKFSFAIPQALTIANGLSSLGIKGLFLGVLPINPTSSSNFSWKKTTIVFGWGRLGSSGAVQCVYSNGRLLLILKWKHPWRLFGSNFQVLGSPLQVDPPTARKTRLAFARVCIELNLEKERTEEIILKFGDIRHTQKIIYERVPPYCNFCKHIGHSLEDCYMNGNKAKPPPPVRRPATQGGSEGPILKGQTGESEKLRGPRVNSKKFGNPNSNPNGNSNHGGKQVVTNNPAWIMVNKKGAKETE</sequence>
<accession>A0ABR0X0J5</accession>
<dbReference type="Proteomes" id="UP001318860">
    <property type="component" value="Unassembled WGS sequence"/>
</dbReference>
<evidence type="ECO:0000313" key="2">
    <source>
        <dbReference type="EMBL" id="KAK6151875.1"/>
    </source>
</evidence>
<evidence type="ECO:0000313" key="3">
    <source>
        <dbReference type="Proteomes" id="UP001318860"/>
    </source>
</evidence>
<feature type="compositionally biased region" description="Low complexity" evidence="1">
    <location>
        <begin position="281"/>
        <end position="299"/>
    </location>
</feature>
<dbReference type="InterPro" id="IPR040256">
    <property type="entry name" value="At4g02000-like"/>
</dbReference>
<reference evidence="2 3" key="1">
    <citation type="journal article" date="2021" name="Comput. Struct. Biotechnol. J.">
        <title>De novo genome assembly of the potent medicinal plant Rehmannia glutinosa using nanopore technology.</title>
        <authorList>
            <person name="Ma L."/>
            <person name="Dong C."/>
            <person name="Song C."/>
            <person name="Wang X."/>
            <person name="Zheng X."/>
            <person name="Niu Y."/>
            <person name="Chen S."/>
            <person name="Feng W."/>
        </authorList>
    </citation>
    <scope>NUCLEOTIDE SEQUENCE [LARGE SCALE GENOMIC DNA]</scope>
    <source>
        <strain evidence="2">DH-2019</strain>
    </source>
</reference>
<organism evidence="2 3">
    <name type="scientific">Rehmannia glutinosa</name>
    <name type="common">Chinese foxglove</name>
    <dbReference type="NCBI Taxonomy" id="99300"/>
    <lineage>
        <taxon>Eukaryota</taxon>
        <taxon>Viridiplantae</taxon>
        <taxon>Streptophyta</taxon>
        <taxon>Embryophyta</taxon>
        <taxon>Tracheophyta</taxon>
        <taxon>Spermatophyta</taxon>
        <taxon>Magnoliopsida</taxon>
        <taxon>eudicotyledons</taxon>
        <taxon>Gunneridae</taxon>
        <taxon>Pentapetalae</taxon>
        <taxon>asterids</taxon>
        <taxon>lamiids</taxon>
        <taxon>Lamiales</taxon>
        <taxon>Orobanchaceae</taxon>
        <taxon>Rehmannieae</taxon>
        <taxon>Rehmannia</taxon>
    </lineage>
</organism>
<keyword evidence="3" id="KW-1185">Reference proteome</keyword>
<comment type="caution">
    <text evidence="2">The sequence shown here is derived from an EMBL/GenBank/DDBJ whole genome shotgun (WGS) entry which is preliminary data.</text>
</comment>
<feature type="compositionally biased region" description="Polar residues" evidence="1">
    <location>
        <begin position="27"/>
        <end position="36"/>
    </location>
</feature>
<protein>
    <recommendedName>
        <fullName evidence="4">DUF4283 domain-containing protein</fullName>
    </recommendedName>
</protein>
<feature type="region of interest" description="Disordered" evidence="1">
    <location>
        <begin position="242"/>
        <end position="320"/>
    </location>
</feature>
<dbReference type="PANTHER" id="PTHR31286">
    <property type="entry name" value="GLYCINE-RICH CELL WALL STRUCTURAL PROTEIN 1.8-LIKE"/>
    <property type="match status" value="1"/>
</dbReference>
<evidence type="ECO:0000256" key="1">
    <source>
        <dbReference type="SAM" id="MobiDB-lite"/>
    </source>
</evidence>